<name>A0A560H2Q6_9PROT</name>
<keyword evidence="8" id="KW-1185">Reference proteome</keyword>
<protein>
    <submittedName>
        <fullName evidence="7">Ornithine decarboxylase</fullName>
    </submittedName>
</protein>
<dbReference type="InterPro" id="IPR011193">
    <property type="entry name" value="Orn/lys/arg_de-COase"/>
</dbReference>
<dbReference type="InterPro" id="IPR036633">
    <property type="entry name" value="Prn/Lys/Arg_de-COase_C_sf"/>
</dbReference>
<dbReference type="InterPro" id="IPR008286">
    <property type="entry name" value="Prn/Lys/Arg_de-COase_C"/>
</dbReference>
<dbReference type="Gene3D" id="3.90.100.10">
    <property type="entry name" value="Orn/Lys/Arg decarboxylase, C-terminal domain"/>
    <property type="match status" value="1"/>
</dbReference>
<dbReference type="OrthoDB" id="9761189at2"/>
<dbReference type="GO" id="GO:0030170">
    <property type="term" value="F:pyridoxal phosphate binding"/>
    <property type="evidence" value="ECO:0007669"/>
    <property type="project" value="TreeGrafter"/>
</dbReference>
<dbReference type="InterPro" id="IPR015424">
    <property type="entry name" value="PyrdxlP-dep_Trfase"/>
</dbReference>
<sequence>MDFFRRFNFLVCAPAFEADELEGTRLQDIIVEVERLGFEVTKARRIEDAELAIRTDAAIGCMVLDWGKRGPEGKAAALISLVRSRGLEMPIVLLVRRKRLEDIPMEVMREIDGYVFLAEETPQFIAKNLISRLRQYAETLKTPFFGALVDYAEEGNQLWTCPGHNGGIFYSRSPIGRIFVEHLGEAIFRDDLDNSVVDLGDLLVHEGPALRAQKEAAKIFGAERTYFVLNGTSASNKVVLGALVAEDDLVLFDRNNHKAAHHGALLMGQGTPIFLETDRNAHGLIGPIDYEALDEAAIREKIRTHPMVKDPDAWKKPRPFRVAVIQQCSYDGTINNADLLVQKLGPLCDYILFDEAWAGFMKFHPLYQGRYGMGVKDLGPNSPGIITTQSTHKQLASFSQASQIHVKDKHIGDQERRVEHRRFNESFLQHASTSPFYPIFASLDVGAQMMKGKSGEVLWDDTIRLGIEIRKKLRAIAREFIEKEGDVSRQWFFDPFVPDLTRLDGRDVRWEDVPTDELARDPSHWMLEPGRSWHGYKHLGPNYAMTDPNKLTILTPGFDRRTGAYLEQGVPAPVVAEYLRENQIVPEKNDLNSLLFLLTPGVESSKAGGLMSALIFFKRLHDDNALLDEIMPDFVRRRAPRYNGVRLGDLCRDMHSFYREHNISALQRRQFRPEHLPEMAMLPHVAAKQLVRNKVDFVTLDQLPGRIATTLMLVYPPGIATVLPGERLTERAAPMIDYLKVFEQATNLFPGFDNEIQGVYRKLDPDGRTRFYTYVVRE</sequence>
<dbReference type="SUPFAM" id="SSF53383">
    <property type="entry name" value="PLP-dependent transferases"/>
    <property type="match status" value="1"/>
</dbReference>
<organism evidence="7 8">
    <name type="scientific">Nitrospirillum amazonense</name>
    <dbReference type="NCBI Taxonomy" id="28077"/>
    <lineage>
        <taxon>Bacteria</taxon>
        <taxon>Pseudomonadati</taxon>
        <taxon>Pseudomonadota</taxon>
        <taxon>Alphaproteobacteria</taxon>
        <taxon>Rhodospirillales</taxon>
        <taxon>Azospirillaceae</taxon>
        <taxon>Nitrospirillum</taxon>
    </lineage>
</organism>
<dbReference type="FunFam" id="3.40.640.10:FF:000008">
    <property type="entry name" value="Lysine decarboxylase, inducible"/>
    <property type="match status" value="1"/>
</dbReference>
<feature type="domain" description="Orn/Lys/Arg decarboxylases family 1 pyridoxal-P attachment site" evidence="6">
    <location>
        <begin position="388"/>
        <end position="402"/>
    </location>
</feature>
<gene>
    <name evidence="7" type="ORF">FBZ90_109186</name>
</gene>
<dbReference type="PANTHER" id="PTHR45229">
    <property type="entry name" value="CONSTITUTIVE ORNITHINE DECARBOXYLASE"/>
    <property type="match status" value="1"/>
</dbReference>
<keyword evidence="3 5" id="KW-0663">Pyridoxal phosphate</keyword>
<dbReference type="InterPro" id="IPR015421">
    <property type="entry name" value="PyrdxlP-dep_Trfase_major"/>
</dbReference>
<evidence type="ECO:0000313" key="7">
    <source>
        <dbReference type="EMBL" id="TWB40583.1"/>
    </source>
</evidence>
<evidence type="ECO:0000313" key="8">
    <source>
        <dbReference type="Proteomes" id="UP000315751"/>
    </source>
</evidence>
<dbReference type="PROSITE" id="PS00703">
    <property type="entry name" value="OKR_DC_1"/>
    <property type="match status" value="1"/>
</dbReference>
<comment type="similarity">
    <text evidence="1">Belongs to the Orn/Lys/Arg decarboxylase class-I family.</text>
</comment>
<dbReference type="EMBL" id="VITR01000009">
    <property type="protein sequence ID" value="TWB40583.1"/>
    <property type="molecule type" value="Genomic_DNA"/>
</dbReference>
<keyword evidence="2" id="KW-0210">Decarboxylase</keyword>
<dbReference type="InterPro" id="IPR015422">
    <property type="entry name" value="PyrdxlP-dep_Trfase_small"/>
</dbReference>
<dbReference type="Gene3D" id="3.40.50.2300">
    <property type="match status" value="1"/>
</dbReference>
<dbReference type="GO" id="GO:0016831">
    <property type="term" value="F:carboxy-lyase activity"/>
    <property type="evidence" value="ECO:0007669"/>
    <property type="project" value="UniProtKB-KW"/>
</dbReference>
<dbReference type="Gene3D" id="3.40.640.10">
    <property type="entry name" value="Type I PLP-dependent aspartate aminotransferase-like (Major domain)"/>
    <property type="match status" value="1"/>
</dbReference>
<dbReference type="PIRSF" id="PIRSF009393">
    <property type="entry name" value="Orn_decarb"/>
    <property type="match status" value="1"/>
</dbReference>
<reference evidence="7 8" key="1">
    <citation type="submission" date="2019-06" db="EMBL/GenBank/DDBJ databases">
        <title>Genomic Encyclopedia of Type Strains, Phase IV (KMG-V): Genome sequencing to study the core and pangenomes of soil and plant-associated prokaryotes.</title>
        <authorList>
            <person name="Whitman W."/>
        </authorList>
    </citation>
    <scope>NUCLEOTIDE SEQUENCE [LARGE SCALE GENOMIC DNA]</scope>
    <source>
        <strain evidence="7 8">BR 11622</strain>
    </source>
</reference>
<dbReference type="Gene3D" id="3.90.1150.10">
    <property type="entry name" value="Aspartate Aminotransferase, domain 1"/>
    <property type="match status" value="1"/>
</dbReference>
<evidence type="ECO:0000256" key="1">
    <source>
        <dbReference type="ARBA" id="ARBA00010671"/>
    </source>
</evidence>
<dbReference type="InterPro" id="IPR005308">
    <property type="entry name" value="OKR_de-COase_N"/>
</dbReference>
<evidence type="ECO:0000256" key="3">
    <source>
        <dbReference type="ARBA" id="ARBA00022898"/>
    </source>
</evidence>
<feature type="modified residue" description="N6-(pyridoxal phosphate)lysine" evidence="5">
    <location>
        <position position="393"/>
    </location>
</feature>
<dbReference type="RefSeq" id="WP_145733797.1">
    <property type="nucleotide sequence ID" value="NZ_VITR01000009.1"/>
</dbReference>
<evidence type="ECO:0000256" key="2">
    <source>
        <dbReference type="ARBA" id="ARBA00022793"/>
    </source>
</evidence>
<dbReference type="Pfam" id="PF01276">
    <property type="entry name" value="OKR_DC_1"/>
    <property type="match status" value="1"/>
</dbReference>
<dbReference type="AlphaFoldDB" id="A0A560H2Q6"/>
<proteinExistence type="inferred from homology"/>
<accession>A0A560H2Q6</accession>
<dbReference type="InterPro" id="IPR000310">
    <property type="entry name" value="Orn/Lys/Arg_deCO2ase_major_dom"/>
</dbReference>
<dbReference type="Pfam" id="PF03711">
    <property type="entry name" value="OKR_DC_1_C"/>
    <property type="match status" value="1"/>
</dbReference>
<dbReference type="GO" id="GO:0006520">
    <property type="term" value="P:amino acid metabolic process"/>
    <property type="evidence" value="ECO:0007669"/>
    <property type="project" value="InterPro"/>
</dbReference>
<dbReference type="SUPFAM" id="SSF55904">
    <property type="entry name" value="Ornithine decarboxylase C-terminal domain"/>
    <property type="match status" value="1"/>
</dbReference>
<evidence type="ECO:0000259" key="6">
    <source>
        <dbReference type="PROSITE" id="PS00703"/>
    </source>
</evidence>
<dbReference type="Pfam" id="PF03709">
    <property type="entry name" value="OKR_DC_1_N"/>
    <property type="match status" value="1"/>
</dbReference>
<evidence type="ECO:0000256" key="4">
    <source>
        <dbReference type="ARBA" id="ARBA00023239"/>
    </source>
</evidence>
<dbReference type="PANTHER" id="PTHR45229:SF3">
    <property type="entry name" value="BIODEGRADATIVE ARGININE DECARBOXYLASE"/>
    <property type="match status" value="1"/>
</dbReference>
<keyword evidence="4" id="KW-0456">Lyase</keyword>
<evidence type="ECO:0000256" key="5">
    <source>
        <dbReference type="PIRSR" id="PIRSR009393-1"/>
    </source>
</evidence>
<dbReference type="GO" id="GO:0005829">
    <property type="term" value="C:cytosol"/>
    <property type="evidence" value="ECO:0007669"/>
    <property type="project" value="TreeGrafter"/>
</dbReference>
<dbReference type="Proteomes" id="UP000315751">
    <property type="component" value="Unassembled WGS sequence"/>
</dbReference>
<comment type="caution">
    <text evidence="7">The sequence shown here is derived from an EMBL/GenBank/DDBJ whole genome shotgun (WGS) entry which is preliminary data.</text>
</comment>